<dbReference type="Proteomes" id="UP000321049">
    <property type="component" value="Unassembled WGS sequence"/>
</dbReference>
<comment type="caution">
    <text evidence="1">The sequence shown here is derived from an EMBL/GenBank/DDBJ whole genome shotgun (WGS) entry which is preliminary data.</text>
</comment>
<organism evidence="1 2">
    <name type="scientific">Cellulomonas terrae</name>
    <dbReference type="NCBI Taxonomy" id="311234"/>
    <lineage>
        <taxon>Bacteria</taxon>
        <taxon>Bacillati</taxon>
        <taxon>Actinomycetota</taxon>
        <taxon>Actinomycetes</taxon>
        <taxon>Micrococcales</taxon>
        <taxon>Cellulomonadaceae</taxon>
        <taxon>Cellulomonas</taxon>
    </lineage>
</organism>
<protein>
    <submittedName>
        <fullName evidence="1">Uncharacterized protein</fullName>
    </submittedName>
</protein>
<gene>
    <name evidence="1" type="ORF">CTE05_18890</name>
</gene>
<dbReference type="EMBL" id="BJWH01000008">
    <property type="protein sequence ID" value="GEL98342.1"/>
    <property type="molecule type" value="Genomic_DNA"/>
</dbReference>
<evidence type="ECO:0000313" key="1">
    <source>
        <dbReference type="EMBL" id="GEL98342.1"/>
    </source>
</evidence>
<name>A0A511JK10_9CELL</name>
<sequence>MPTGPKHLRWYDTLINGVEQRNEEVCRCMIGDDHDDSQTLSESDAKDIWLSSGMDEDYDFR</sequence>
<keyword evidence="2" id="KW-1185">Reference proteome</keyword>
<accession>A0A511JK10</accession>
<evidence type="ECO:0000313" key="2">
    <source>
        <dbReference type="Proteomes" id="UP000321049"/>
    </source>
</evidence>
<dbReference type="RefSeq" id="WP_146845870.1">
    <property type="nucleotide sequence ID" value="NZ_BJWH01000008.1"/>
</dbReference>
<dbReference type="OrthoDB" id="570545at2"/>
<proteinExistence type="predicted"/>
<reference evidence="1 2" key="1">
    <citation type="submission" date="2019-07" db="EMBL/GenBank/DDBJ databases">
        <title>Whole genome shotgun sequence of Cellulomonas terrae NBRC 100819.</title>
        <authorList>
            <person name="Hosoyama A."/>
            <person name="Uohara A."/>
            <person name="Ohji S."/>
            <person name="Ichikawa N."/>
        </authorList>
    </citation>
    <scope>NUCLEOTIDE SEQUENCE [LARGE SCALE GENOMIC DNA]</scope>
    <source>
        <strain evidence="1 2">NBRC 100819</strain>
    </source>
</reference>
<dbReference type="AlphaFoldDB" id="A0A511JK10"/>